<dbReference type="AlphaFoldDB" id="A0A5B9M7U6"/>
<feature type="region of interest" description="Disordered" evidence="1">
    <location>
        <begin position="273"/>
        <end position="306"/>
    </location>
</feature>
<evidence type="ECO:0000313" key="3">
    <source>
        <dbReference type="Proteomes" id="UP000321353"/>
    </source>
</evidence>
<feature type="region of interest" description="Disordered" evidence="1">
    <location>
        <begin position="1"/>
        <end position="33"/>
    </location>
</feature>
<gene>
    <name evidence="2" type="ORF">Mal15_12500</name>
</gene>
<dbReference type="KEGG" id="smam:Mal15_12500"/>
<proteinExistence type="predicted"/>
<keyword evidence="3" id="KW-1185">Reference proteome</keyword>
<accession>A0A5B9M7U6</accession>
<dbReference type="Proteomes" id="UP000321353">
    <property type="component" value="Chromosome"/>
</dbReference>
<protein>
    <submittedName>
        <fullName evidence="2">Uncharacterized protein</fullName>
    </submittedName>
</protein>
<feature type="region of interest" description="Disordered" evidence="1">
    <location>
        <begin position="83"/>
        <end position="116"/>
    </location>
</feature>
<evidence type="ECO:0000256" key="1">
    <source>
        <dbReference type="SAM" id="MobiDB-lite"/>
    </source>
</evidence>
<name>A0A5B9M7U6_9BACT</name>
<reference evidence="2 3" key="1">
    <citation type="submission" date="2019-02" db="EMBL/GenBank/DDBJ databases">
        <title>Planctomycetal bacteria perform biofilm scaping via a novel small molecule.</title>
        <authorList>
            <person name="Jeske O."/>
            <person name="Boedeker C."/>
            <person name="Wiegand S."/>
            <person name="Breitling P."/>
            <person name="Kallscheuer N."/>
            <person name="Jogler M."/>
            <person name="Rohde M."/>
            <person name="Petersen J."/>
            <person name="Medema M.H."/>
            <person name="Surup F."/>
            <person name="Jogler C."/>
        </authorList>
    </citation>
    <scope>NUCLEOTIDE SEQUENCE [LARGE SCALE GENOMIC DNA]</scope>
    <source>
        <strain evidence="2 3">Mal15</strain>
    </source>
</reference>
<dbReference type="EMBL" id="CP036264">
    <property type="protein sequence ID" value="QEF97212.1"/>
    <property type="molecule type" value="Genomic_DNA"/>
</dbReference>
<organism evidence="2 3">
    <name type="scientific">Stieleria maiorica</name>
    <dbReference type="NCBI Taxonomy" id="2795974"/>
    <lineage>
        <taxon>Bacteria</taxon>
        <taxon>Pseudomonadati</taxon>
        <taxon>Planctomycetota</taxon>
        <taxon>Planctomycetia</taxon>
        <taxon>Pirellulales</taxon>
        <taxon>Pirellulaceae</taxon>
        <taxon>Stieleria</taxon>
    </lineage>
</organism>
<evidence type="ECO:0000313" key="2">
    <source>
        <dbReference type="EMBL" id="QEF97212.1"/>
    </source>
</evidence>
<sequence>MLANPERDASGIGGHRLTGMQCQQAGQRPARPFSPSLVPRLCLGTRFSRGSASRRTATCGGATGELRPKAEPWNEVDVLANPERDASGIGGHRRTGMQCQRDASATGPPFSPSLVPRLCLGTRSSGGSASRRTATCGRATGELRPKAEPWNEVDVLANPERDASEIGGHRLTGMQCQRDASATGPLHSPSLVPRLCLGTRFSGGSASRRTATCGRATGELRPKAEPWNEVDVLANPERDASEIGGHRLTGMQCQRDASATGPLHSPLAHRLQSLGLPNMDTAGLPGGEHTVTTGTDPQRKQKIARR</sequence>